<reference evidence="1" key="1">
    <citation type="journal article" date="2014" name="Front. Microbiol.">
        <title>High frequency of phylogenetically diverse reductive dehalogenase-homologous genes in deep subseafloor sedimentary metagenomes.</title>
        <authorList>
            <person name="Kawai M."/>
            <person name="Futagami T."/>
            <person name="Toyoda A."/>
            <person name="Takaki Y."/>
            <person name="Nishi S."/>
            <person name="Hori S."/>
            <person name="Arai W."/>
            <person name="Tsubouchi T."/>
            <person name="Morono Y."/>
            <person name="Uchiyama I."/>
            <person name="Ito T."/>
            <person name="Fujiyama A."/>
            <person name="Inagaki F."/>
            <person name="Takami H."/>
        </authorList>
    </citation>
    <scope>NUCLEOTIDE SEQUENCE</scope>
    <source>
        <strain evidence="1">Expedition CK06-06</strain>
    </source>
</reference>
<name>X0YN96_9ZZZZ</name>
<organism evidence="1">
    <name type="scientific">marine sediment metagenome</name>
    <dbReference type="NCBI Taxonomy" id="412755"/>
    <lineage>
        <taxon>unclassified sequences</taxon>
        <taxon>metagenomes</taxon>
        <taxon>ecological metagenomes</taxon>
    </lineage>
</organism>
<feature type="non-terminal residue" evidence="1">
    <location>
        <position position="1"/>
    </location>
</feature>
<dbReference type="EMBL" id="BARS01045935">
    <property type="protein sequence ID" value="GAG38186.1"/>
    <property type="molecule type" value="Genomic_DNA"/>
</dbReference>
<gene>
    <name evidence="1" type="ORF">S01H1_69211</name>
</gene>
<sequence length="38" mass="4021">PASNEYGASPRRIFSTGVGVIKMTRHKSDDADPVLGCS</sequence>
<evidence type="ECO:0000313" key="1">
    <source>
        <dbReference type="EMBL" id="GAG38186.1"/>
    </source>
</evidence>
<accession>X0YN96</accession>
<dbReference type="AlphaFoldDB" id="X0YN96"/>
<proteinExistence type="predicted"/>
<protein>
    <submittedName>
        <fullName evidence="1">Uncharacterized protein</fullName>
    </submittedName>
</protein>
<comment type="caution">
    <text evidence="1">The sequence shown here is derived from an EMBL/GenBank/DDBJ whole genome shotgun (WGS) entry which is preliminary data.</text>
</comment>